<dbReference type="KEGG" id="noa:BKM31_49635"/>
<dbReference type="STRING" id="1909395.BKM31_49635"/>
<evidence type="ECO:0000313" key="3">
    <source>
        <dbReference type="Proteomes" id="UP000190797"/>
    </source>
</evidence>
<dbReference type="Proteomes" id="UP000190797">
    <property type="component" value="Chromosome"/>
</dbReference>
<proteinExistence type="predicted"/>
<sequence>MPGPAPLPQLEPAGLGFDADLHDVLEAFDVRPGIAVSHRDREVDRPGVQTGDEERVPALDADDPHRVGRVIVRNALGAFGVVGAVDQVRLPVTDMKVDVGGVHGGG</sequence>
<organism evidence="2 3">
    <name type="scientific">[Actinomadura] parvosata subsp. kistnae</name>
    <dbReference type="NCBI Taxonomy" id="1909395"/>
    <lineage>
        <taxon>Bacteria</taxon>
        <taxon>Bacillati</taxon>
        <taxon>Actinomycetota</taxon>
        <taxon>Actinomycetes</taxon>
        <taxon>Streptosporangiales</taxon>
        <taxon>Streptosporangiaceae</taxon>
        <taxon>Nonomuraea</taxon>
    </lineage>
</organism>
<evidence type="ECO:0000256" key="1">
    <source>
        <dbReference type="SAM" id="MobiDB-lite"/>
    </source>
</evidence>
<name>A0A1V0AE20_9ACTN</name>
<keyword evidence="3" id="KW-1185">Reference proteome</keyword>
<accession>A0A1V0AE20</accession>
<dbReference type="AlphaFoldDB" id="A0A1V0AE20"/>
<feature type="region of interest" description="Disordered" evidence="1">
    <location>
        <begin position="39"/>
        <end position="60"/>
    </location>
</feature>
<dbReference type="EMBL" id="CP017717">
    <property type="protein sequence ID" value="AQZ68471.1"/>
    <property type="molecule type" value="Genomic_DNA"/>
</dbReference>
<gene>
    <name evidence="2" type="ORF">BKM31_49635</name>
</gene>
<protein>
    <submittedName>
        <fullName evidence="2">Uncharacterized protein</fullName>
    </submittedName>
</protein>
<dbReference type="RefSeq" id="WP_080044854.1">
    <property type="nucleotide sequence ID" value="NZ_CP017717.1"/>
</dbReference>
<evidence type="ECO:0000313" key="2">
    <source>
        <dbReference type="EMBL" id="AQZ68471.1"/>
    </source>
</evidence>
<reference evidence="3" key="1">
    <citation type="journal article" date="2017" name="Med. Chem. Commun.">
        <title>Nonomuraea sp. ATCC 55076 harbours the largest actinomycete chromosome to date and the kistamicin biosynthetic gene cluster.</title>
        <authorList>
            <person name="Nazari B."/>
            <person name="Forneris C.C."/>
            <person name="Gibson M.I."/>
            <person name="Moon K."/>
            <person name="Schramma K.R."/>
            <person name="Seyedsayamdost M.R."/>
        </authorList>
    </citation>
    <scope>NUCLEOTIDE SEQUENCE [LARGE SCALE GENOMIC DNA]</scope>
    <source>
        <strain evidence="3">ATCC 55076</strain>
    </source>
</reference>